<evidence type="ECO:0000256" key="3">
    <source>
        <dbReference type="ARBA" id="ARBA00022801"/>
    </source>
</evidence>
<evidence type="ECO:0000313" key="5">
    <source>
        <dbReference type="EMBL" id="ROR76028.1"/>
    </source>
</evidence>
<protein>
    <recommendedName>
        <fullName evidence="4">VRR-NUC domain-containing protein</fullName>
    </recommendedName>
</protein>
<keyword evidence="6" id="KW-1185">Reference proteome</keyword>
<dbReference type="GO" id="GO:0003676">
    <property type="term" value="F:nucleic acid binding"/>
    <property type="evidence" value="ECO:0007669"/>
    <property type="project" value="InterPro"/>
</dbReference>
<dbReference type="EMBL" id="RKHL01000002">
    <property type="protein sequence ID" value="ROR76028.1"/>
    <property type="molecule type" value="Genomic_DNA"/>
</dbReference>
<keyword evidence="2" id="KW-0540">Nuclease</keyword>
<evidence type="ECO:0000256" key="2">
    <source>
        <dbReference type="ARBA" id="ARBA00022722"/>
    </source>
</evidence>
<feature type="domain" description="VRR-NUC" evidence="4">
    <location>
        <begin position="5"/>
        <end position="83"/>
    </location>
</feature>
<comment type="cofactor">
    <cofactor evidence="1">
        <name>Mg(2+)</name>
        <dbReference type="ChEBI" id="CHEBI:18420"/>
    </cofactor>
</comment>
<evidence type="ECO:0000259" key="4">
    <source>
        <dbReference type="SMART" id="SM00990"/>
    </source>
</evidence>
<dbReference type="SMART" id="SM00990">
    <property type="entry name" value="VRR_NUC"/>
    <property type="match status" value="1"/>
</dbReference>
<dbReference type="Gene3D" id="3.40.1350.10">
    <property type="match status" value="1"/>
</dbReference>
<dbReference type="AlphaFoldDB" id="A0A3N2BLE2"/>
<evidence type="ECO:0000313" key="6">
    <source>
        <dbReference type="Proteomes" id="UP000266915"/>
    </source>
</evidence>
<gene>
    <name evidence="5" type="ORF">EDD42_3980</name>
</gene>
<dbReference type="GO" id="GO:0016788">
    <property type="term" value="F:hydrolase activity, acting on ester bonds"/>
    <property type="evidence" value="ECO:0007669"/>
    <property type="project" value="InterPro"/>
</dbReference>
<proteinExistence type="predicted"/>
<sequence length="106" mass="11595">MSMGKPENYVESYLYSRVRASGGLCLKFMSSISGVPDRIVILAGRTVFVETKALGKKPRKLQLVRFNEMRVAGADVRVIDSRELVEELISELLASSSGSSTLRAVA</sequence>
<organism evidence="5 6">
    <name type="scientific">Plantibacter flavus</name>
    <dbReference type="NCBI Taxonomy" id="150123"/>
    <lineage>
        <taxon>Bacteria</taxon>
        <taxon>Bacillati</taxon>
        <taxon>Actinomycetota</taxon>
        <taxon>Actinomycetes</taxon>
        <taxon>Micrococcales</taxon>
        <taxon>Microbacteriaceae</taxon>
        <taxon>Plantibacter</taxon>
    </lineage>
</organism>
<accession>A0A3N2BLE2</accession>
<keyword evidence="3" id="KW-0378">Hydrolase</keyword>
<reference evidence="5 6" key="1">
    <citation type="submission" date="2018-11" db="EMBL/GenBank/DDBJ databases">
        <title>Sequencing the genomes of 1000 actinobacteria strains.</title>
        <authorList>
            <person name="Klenk H.-P."/>
        </authorList>
    </citation>
    <scope>NUCLEOTIDE SEQUENCE [LARGE SCALE GENOMIC DNA]</scope>
    <source>
        <strain evidence="5 6">DSM 14012</strain>
    </source>
</reference>
<dbReference type="InterPro" id="IPR014883">
    <property type="entry name" value="VRR_NUC"/>
</dbReference>
<dbReference type="GO" id="GO:0004518">
    <property type="term" value="F:nuclease activity"/>
    <property type="evidence" value="ECO:0007669"/>
    <property type="project" value="UniProtKB-KW"/>
</dbReference>
<dbReference type="InterPro" id="IPR011856">
    <property type="entry name" value="tRNA_endonuc-like_dom_sf"/>
</dbReference>
<comment type="caution">
    <text evidence="5">The sequence shown here is derived from an EMBL/GenBank/DDBJ whole genome shotgun (WGS) entry which is preliminary data.</text>
</comment>
<dbReference type="Proteomes" id="UP000266915">
    <property type="component" value="Unassembled WGS sequence"/>
</dbReference>
<evidence type="ECO:0000256" key="1">
    <source>
        <dbReference type="ARBA" id="ARBA00001946"/>
    </source>
</evidence>
<name>A0A3N2BLE2_9MICO</name>